<dbReference type="InterPro" id="IPR013784">
    <property type="entry name" value="Carb-bd-like_fold"/>
</dbReference>
<evidence type="ECO:0000313" key="5">
    <source>
        <dbReference type="Proteomes" id="UP000319342"/>
    </source>
</evidence>
<dbReference type="AlphaFoldDB" id="A0A518CW21"/>
<dbReference type="InterPro" id="IPR051417">
    <property type="entry name" value="SDr/BOS_complex"/>
</dbReference>
<accession>A0A518CW21</accession>
<proteinExistence type="predicted"/>
<dbReference type="PANTHER" id="PTHR23303:SF14">
    <property type="entry name" value="BOS COMPLEX SUBUNIT NOMO1-RELATED"/>
    <property type="match status" value="1"/>
</dbReference>
<sequence>MNSQNPRSRSNPTLLLVLVVALAAVAGLVWMLTGDDGAPDRIGSVDRVEGEQDELADVDLASTAESTGDDERADVGASVDELEANVAGAVAVLVEGRVEAPPGTPSDERLVVFAVDRQHTLRALVGGDATARRAFDLATSGADPDASDGDASTLLGTTLVESDGSFRLDVPAGTRAVHLAVTGRYVYSLATTSVALPARKLVVLTGELGAWVTGAVVPPLEAAAAGERIAAGLGVEFGPDVLSGFDMSAIATFGTTRETETRDGGAFEFRAVPAVGAYGLLVRPEGYAVDLELGLRLEPGEHRVLEAVLGRGALVRGRVVDEAGAGIGGAQVQARYRGALSNAVGTLAQATTRADGSFELRNVAAGVVDLIASAERRLETRERFDFEFVDGAVHDGVVVVLTRGASISGRVEFPDGSPAAGASVVAGADLSRLGGGGMTGADIERTRGSNATTDADGRFTLEGLSDSVFALTARADTSTPAPVDDTDAAPERDAPRGDVWRARAKNVEPGPEPVVLVLERLEALRGRVVAADDGEPLADFSVRATLAGSGAMFGIGAERREKSFESADDGYFALFDLEPGAWEIEVGAEGRSTSARREIDVPQAEGADVPVFELALAAGVAGIVVDPAGTPVAGAGVSVRLDLARRIEAMQSGGVAEVFTDVDGRFLLEQLSPGSLNLVADLDGYAASAPTPVDAVAGVTTQDVVIALRRGGTLTGQVFGEDGQPSKGRMVSVQDMPDYAFQRIVTTDDDGAFELESLEPGKWQVIATPNYMDDDSSLDDDDGGAAELFAQLKMATVDIVEDETVHVVLGAPPANPVDLRGRVLYAGEPVEGAMISALSEAGDGDTLSRLKMIVTDADGAFEVRLDEAGPLHLTVQSGMEGGGQNSIEFVENVPVGATEHDVVLELPGASIAGRVTSAAGEPLSGVRVTVTPDGATLLGNSLGGNHVETLTDADGRYEARYLRPDSYSVAAGGAAFAGMLGGGSVHGRATRAGVHVSDGERFGPVDFVLEPAVKLTGRVIDGSGAPVAGASVFARGEDGALVDRISYVTSDAAGRFGYDGLAAGTYRVSARKGERVSLESQPFAIDAESTGEPVLTLEQGTVLVVRIAAEDGPVHDVRVSVTDDGGHEFAGLLSMSEMLADLGRAASSTERRVGPLAPGAYTVAVTHPDGRSRSRRVSVDGQAEKAVSLRLK</sequence>
<feature type="region of interest" description="Disordered" evidence="2">
    <location>
        <begin position="1162"/>
        <end position="1192"/>
    </location>
</feature>
<dbReference type="SUPFAM" id="SSF49464">
    <property type="entry name" value="Carboxypeptidase regulatory domain-like"/>
    <property type="match status" value="1"/>
</dbReference>
<dbReference type="EMBL" id="CP036290">
    <property type="protein sequence ID" value="QDU83423.1"/>
    <property type="molecule type" value="Genomic_DNA"/>
</dbReference>
<organism evidence="4 5">
    <name type="scientific">Rohdeia mirabilis</name>
    <dbReference type="NCBI Taxonomy" id="2528008"/>
    <lineage>
        <taxon>Bacteria</taxon>
        <taxon>Pseudomonadati</taxon>
        <taxon>Planctomycetota</taxon>
        <taxon>Planctomycetia</taxon>
        <taxon>Planctomycetia incertae sedis</taxon>
        <taxon>Rohdeia</taxon>
    </lineage>
</organism>
<dbReference type="Pfam" id="PF13620">
    <property type="entry name" value="CarboxypepD_reg"/>
    <property type="match status" value="5"/>
</dbReference>
<name>A0A518CW21_9BACT</name>
<feature type="compositionally biased region" description="Basic and acidic residues" evidence="2">
    <location>
        <begin position="489"/>
        <end position="498"/>
    </location>
</feature>
<keyword evidence="3 4" id="KW-0812">Transmembrane</keyword>
<dbReference type="Proteomes" id="UP000319342">
    <property type="component" value="Chromosome"/>
</dbReference>
<dbReference type="InterPro" id="IPR008969">
    <property type="entry name" value="CarboxyPept-like_regulatory"/>
</dbReference>
<evidence type="ECO:0000256" key="3">
    <source>
        <dbReference type="SAM" id="Phobius"/>
    </source>
</evidence>
<dbReference type="Gene3D" id="2.60.40.1120">
    <property type="entry name" value="Carboxypeptidase-like, regulatory domain"/>
    <property type="match status" value="6"/>
</dbReference>
<feature type="region of interest" description="Disordered" evidence="2">
    <location>
        <begin position="437"/>
        <end position="457"/>
    </location>
</feature>
<evidence type="ECO:0000313" key="4">
    <source>
        <dbReference type="EMBL" id="QDU83423.1"/>
    </source>
</evidence>
<dbReference type="PANTHER" id="PTHR23303">
    <property type="entry name" value="CARBOXYPEPTIDASE REGULATORY REGION-CONTAINING"/>
    <property type="match status" value="1"/>
</dbReference>
<keyword evidence="1" id="KW-0732">Signal</keyword>
<keyword evidence="3" id="KW-0472">Membrane</keyword>
<dbReference type="GO" id="GO:0030246">
    <property type="term" value="F:carbohydrate binding"/>
    <property type="evidence" value="ECO:0007669"/>
    <property type="project" value="InterPro"/>
</dbReference>
<keyword evidence="5" id="KW-1185">Reference proteome</keyword>
<dbReference type="OrthoDB" id="285793at2"/>
<feature type="region of interest" description="Disordered" evidence="2">
    <location>
        <begin position="475"/>
        <end position="498"/>
    </location>
</feature>
<dbReference type="SUPFAM" id="SSF49452">
    <property type="entry name" value="Starch-binding domain-like"/>
    <property type="match status" value="5"/>
</dbReference>
<dbReference type="RefSeq" id="WP_145183081.1">
    <property type="nucleotide sequence ID" value="NZ_CP036290.1"/>
</dbReference>
<gene>
    <name evidence="4" type="ORF">Pla163_05220</name>
</gene>
<reference evidence="4 5" key="1">
    <citation type="submission" date="2019-02" db="EMBL/GenBank/DDBJ databases">
        <title>Deep-cultivation of Planctomycetes and their phenomic and genomic characterization uncovers novel biology.</title>
        <authorList>
            <person name="Wiegand S."/>
            <person name="Jogler M."/>
            <person name="Boedeker C."/>
            <person name="Pinto D."/>
            <person name="Vollmers J."/>
            <person name="Rivas-Marin E."/>
            <person name="Kohn T."/>
            <person name="Peeters S.H."/>
            <person name="Heuer A."/>
            <person name="Rast P."/>
            <person name="Oberbeckmann S."/>
            <person name="Bunk B."/>
            <person name="Jeske O."/>
            <person name="Meyerdierks A."/>
            <person name="Storesund J.E."/>
            <person name="Kallscheuer N."/>
            <person name="Luecker S."/>
            <person name="Lage O.M."/>
            <person name="Pohl T."/>
            <person name="Merkel B.J."/>
            <person name="Hornburger P."/>
            <person name="Mueller R.-W."/>
            <person name="Bruemmer F."/>
            <person name="Labrenz M."/>
            <person name="Spormann A.M."/>
            <person name="Op den Camp H."/>
            <person name="Overmann J."/>
            <person name="Amann R."/>
            <person name="Jetten M.S.M."/>
            <person name="Mascher T."/>
            <person name="Medema M.H."/>
            <person name="Devos D.P."/>
            <person name="Kaster A.-K."/>
            <person name="Ovreas L."/>
            <person name="Rohde M."/>
            <person name="Galperin M.Y."/>
            <person name="Jogler C."/>
        </authorList>
    </citation>
    <scope>NUCLEOTIDE SEQUENCE [LARGE SCALE GENOMIC DNA]</scope>
    <source>
        <strain evidence="4 5">Pla163</strain>
    </source>
</reference>
<keyword evidence="3" id="KW-1133">Transmembrane helix</keyword>
<feature type="transmembrane region" description="Helical" evidence="3">
    <location>
        <begin position="12"/>
        <end position="32"/>
    </location>
</feature>
<evidence type="ECO:0000256" key="2">
    <source>
        <dbReference type="SAM" id="MobiDB-lite"/>
    </source>
</evidence>
<evidence type="ECO:0000256" key="1">
    <source>
        <dbReference type="ARBA" id="ARBA00022729"/>
    </source>
</evidence>
<protein>
    <submittedName>
        <fullName evidence="4">Nickel uptake substrate-specific transmembrane region</fullName>
    </submittedName>
</protein>